<dbReference type="STRING" id="10195.A0A3M7SL54"/>
<organism evidence="1 2">
    <name type="scientific">Brachionus plicatilis</name>
    <name type="common">Marine rotifer</name>
    <name type="synonym">Brachionus muelleri</name>
    <dbReference type="NCBI Taxonomy" id="10195"/>
    <lineage>
        <taxon>Eukaryota</taxon>
        <taxon>Metazoa</taxon>
        <taxon>Spiralia</taxon>
        <taxon>Gnathifera</taxon>
        <taxon>Rotifera</taxon>
        <taxon>Eurotatoria</taxon>
        <taxon>Monogononta</taxon>
        <taxon>Pseudotrocha</taxon>
        <taxon>Ploima</taxon>
        <taxon>Brachionidae</taxon>
        <taxon>Brachionus</taxon>
    </lineage>
</organism>
<dbReference type="EC" id="3.6.1.15" evidence="1"/>
<dbReference type="GO" id="GO:0030286">
    <property type="term" value="C:dynein complex"/>
    <property type="evidence" value="ECO:0007669"/>
    <property type="project" value="InterPro"/>
</dbReference>
<gene>
    <name evidence="1" type="ORF">BpHYR1_022986</name>
</gene>
<dbReference type="GO" id="GO:0017111">
    <property type="term" value="F:ribonucleoside triphosphate phosphatase activity"/>
    <property type="evidence" value="ECO:0007669"/>
    <property type="project" value="UniProtKB-EC"/>
</dbReference>
<accession>A0A3M7SL54</accession>
<dbReference type="EMBL" id="REGN01001195">
    <property type="protein sequence ID" value="RNA36370.1"/>
    <property type="molecule type" value="Genomic_DNA"/>
</dbReference>
<dbReference type="InterPro" id="IPR026983">
    <property type="entry name" value="DHC"/>
</dbReference>
<dbReference type="GO" id="GO:0007018">
    <property type="term" value="P:microtubule-based movement"/>
    <property type="evidence" value="ECO:0007669"/>
    <property type="project" value="InterPro"/>
</dbReference>
<evidence type="ECO:0000313" key="2">
    <source>
        <dbReference type="Proteomes" id="UP000276133"/>
    </source>
</evidence>
<dbReference type="GO" id="GO:0045505">
    <property type="term" value="F:dynein intermediate chain binding"/>
    <property type="evidence" value="ECO:0007669"/>
    <property type="project" value="InterPro"/>
</dbReference>
<keyword evidence="1" id="KW-0378">Hydrolase</keyword>
<keyword evidence="2" id="KW-1185">Reference proteome</keyword>
<comment type="caution">
    <text evidence="1">The sequence shown here is derived from an EMBL/GenBank/DDBJ whole genome shotgun (WGS) entry which is preliminary data.</text>
</comment>
<dbReference type="PANTHER" id="PTHR45703:SF36">
    <property type="entry name" value="DYNEIN HEAVY CHAIN, CYTOPLASMIC"/>
    <property type="match status" value="1"/>
</dbReference>
<dbReference type="Proteomes" id="UP000276133">
    <property type="component" value="Unassembled WGS sequence"/>
</dbReference>
<name>A0A3M7SL54_BRAPC</name>
<sequence length="611" mass="71014">MHLCISLFDESLNVFFKFRQWKAFNVWHVNVRDKRVKFSRKDLQKNLFILNDSLRPALLNIREMCYRISNMSLCKIEMGKTYTLSEFKDTQFEQLKQVSKRLAEFRDLVKDVVSSACKSALFEAGFTPDNYINESETPVPDTGAPGTASSFMQSNYNIDIYGQAPDKMTYTDQAQKRKECQRLTNFIRMADYLIVGTLHVLAVNSVQSLLNYFTEQLENTPSLEEIQATNKMPEKLDSDDAEQVPEIKKEATLIMADKDNEKDEEKMIPPLYISELVLEIDSLTFRPDLDQFRETIGEIIQQFKDTLLQVENLVPDKYFDPFTRPIINRKFEEKTCGEGPKLDIMFEDDQHLKSQENKCRECLNAAFNAAQQYADTFEPYRIFYRENEETDVEKIRTEEHSVEFFAKSLEKYHLEEEMVEIIVNQRHLGMMLVDANEMKNKLTPNPVRCLDVVNDVLPQIAKRKTDSLIAESQEATFKLEYKPNTTIEYVDALTFLEQIQERLAFLIHNLDTLMSILNLSLNNETLAFNRKLVLQMKKSKTTFVTPTEEVWVLFKLNSGAILQNSHRFFSLSQWVKQKLLDSVSSAEQFGICLICELKIMCTFLKSFSSSD</sequence>
<dbReference type="GO" id="GO:0051959">
    <property type="term" value="F:dynein light intermediate chain binding"/>
    <property type="evidence" value="ECO:0007669"/>
    <property type="project" value="InterPro"/>
</dbReference>
<reference evidence="1 2" key="1">
    <citation type="journal article" date="2018" name="Sci. Rep.">
        <title>Genomic signatures of local adaptation to the degree of environmental predictability in rotifers.</title>
        <authorList>
            <person name="Franch-Gras L."/>
            <person name="Hahn C."/>
            <person name="Garcia-Roger E.M."/>
            <person name="Carmona M.J."/>
            <person name="Serra M."/>
            <person name="Gomez A."/>
        </authorList>
    </citation>
    <scope>NUCLEOTIDE SEQUENCE [LARGE SCALE GENOMIC DNA]</scope>
    <source>
        <strain evidence="1">HYR1</strain>
    </source>
</reference>
<dbReference type="EC" id="3.6.1.3" evidence="1"/>
<dbReference type="OrthoDB" id="5593012at2759"/>
<proteinExistence type="predicted"/>
<dbReference type="PANTHER" id="PTHR45703">
    <property type="entry name" value="DYNEIN HEAVY CHAIN"/>
    <property type="match status" value="1"/>
</dbReference>
<evidence type="ECO:0000313" key="1">
    <source>
        <dbReference type="EMBL" id="RNA36370.1"/>
    </source>
</evidence>
<protein>
    <submittedName>
        <fullName evidence="1">Dynein heavy chain axonemal</fullName>
        <ecNumber evidence="1">3.6.1.15</ecNumber>
        <ecNumber evidence="1">3.6.1.3</ecNumber>
    </submittedName>
</protein>
<dbReference type="AlphaFoldDB" id="A0A3M7SL54"/>